<dbReference type="InterPro" id="IPR055124">
    <property type="entry name" value="PIN-like_DDX60"/>
</dbReference>
<organism evidence="8 9">
    <name type="scientific">Armillaria ostoyae</name>
    <name type="common">Armillaria root rot fungus</name>
    <dbReference type="NCBI Taxonomy" id="47428"/>
    <lineage>
        <taxon>Eukaryota</taxon>
        <taxon>Fungi</taxon>
        <taxon>Dikarya</taxon>
        <taxon>Basidiomycota</taxon>
        <taxon>Agaricomycotina</taxon>
        <taxon>Agaricomycetes</taxon>
        <taxon>Agaricomycetidae</taxon>
        <taxon>Agaricales</taxon>
        <taxon>Marasmiineae</taxon>
        <taxon>Physalacriaceae</taxon>
        <taxon>Armillaria</taxon>
    </lineage>
</organism>
<evidence type="ECO:0000313" key="9">
    <source>
        <dbReference type="Proteomes" id="UP000219338"/>
    </source>
</evidence>
<evidence type="ECO:0000259" key="6">
    <source>
        <dbReference type="PROSITE" id="PS51192"/>
    </source>
</evidence>
<dbReference type="STRING" id="47428.A0A284R345"/>
<feature type="region of interest" description="Disordered" evidence="5">
    <location>
        <begin position="439"/>
        <end position="482"/>
    </location>
</feature>
<dbReference type="OMA" id="GYFHRLC"/>
<dbReference type="PROSITE" id="PS51192">
    <property type="entry name" value="HELICASE_ATP_BIND_1"/>
    <property type="match status" value="1"/>
</dbReference>
<dbReference type="SMART" id="SM00487">
    <property type="entry name" value="DEXDc"/>
    <property type="match status" value="1"/>
</dbReference>
<protein>
    <recommendedName>
        <fullName evidence="10">P-loop containing nucleoside triphosphate hydrolase protein</fullName>
    </recommendedName>
</protein>
<reference evidence="9" key="1">
    <citation type="journal article" date="2017" name="Nat. Ecol. Evol.">
        <title>Genome expansion and lineage-specific genetic innovations in the forest pathogenic fungi Armillaria.</title>
        <authorList>
            <person name="Sipos G."/>
            <person name="Prasanna A.N."/>
            <person name="Walter M.C."/>
            <person name="O'Connor E."/>
            <person name="Balint B."/>
            <person name="Krizsan K."/>
            <person name="Kiss B."/>
            <person name="Hess J."/>
            <person name="Varga T."/>
            <person name="Slot J."/>
            <person name="Riley R."/>
            <person name="Boka B."/>
            <person name="Rigling D."/>
            <person name="Barry K."/>
            <person name="Lee J."/>
            <person name="Mihaltcheva S."/>
            <person name="LaButti K."/>
            <person name="Lipzen A."/>
            <person name="Waldron R."/>
            <person name="Moloney N.M."/>
            <person name="Sperisen C."/>
            <person name="Kredics L."/>
            <person name="Vagvoelgyi C."/>
            <person name="Patrignani A."/>
            <person name="Fitzpatrick D."/>
            <person name="Nagy I."/>
            <person name="Doyle S."/>
            <person name="Anderson J.B."/>
            <person name="Grigoriev I.V."/>
            <person name="Gueldener U."/>
            <person name="Muensterkoetter M."/>
            <person name="Nagy L.G."/>
        </authorList>
    </citation>
    <scope>NUCLEOTIDE SEQUENCE [LARGE SCALE GENOMIC DNA]</scope>
    <source>
        <strain evidence="9">C18/9</strain>
    </source>
</reference>
<feature type="compositionally biased region" description="Basic and acidic residues" evidence="5">
    <location>
        <begin position="607"/>
        <end position="624"/>
    </location>
</feature>
<feature type="region of interest" description="Disordered" evidence="5">
    <location>
        <begin position="1760"/>
        <end position="1780"/>
    </location>
</feature>
<dbReference type="PANTHER" id="PTHR44533:SF4">
    <property type="entry name" value="DEAD_H RNA HELICASE, PUTATIVE-RELATED"/>
    <property type="match status" value="1"/>
</dbReference>
<keyword evidence="9" id="KW-1185">Reference proteome</keyword>
<dbReference type="SUPFAM" id="SSF52540">
    <property type="entry name" value="P-loop containing nucleoside triphosphate hydrolases"/>
    <property type="match status" value="1"/>
</dbReference>
<feature type="region of interest" description="Disordered" evidence="5">
    <location>
        <begin position="583"/>
        <end position="624"/>
    </location>
</feature>
<dbReference type="InterPro" id="IPR052431">
    <property type="entry name" value="SKI2_subfamily_helicases"/>
</dbReference>
<proteinExistence type="predicted"/>
<evidence type="ECO:0008006" key="10">
    <source>
        <dbReference type="Google" id="ProtNLM"/>
    </source>
</evidence>
<dbReference type="CDD" id="cd18025">
    <property type="entry name" value="DEXHc_DDX60"/>
    <property type="match status" value="1"/>
</dbReference>
<dbReference type="GO" id="GO:0016787">
    <property type="term" value="F:hydrolase activity"/>
    <property type="evidence" value="ECO:0007669"/>
    <property type="project" value="UniProtKB-KW"/>
</dbReference>
<dbReference type="GO" id="GO:0005524">
    <property type="term" value="F:ATP binding"/>
    <property type="evidence" value="ECO:0007669"/>
    <property type="project" value="UniProtKB-KW"/>
</dbReference>
<feature type="compositionally biased region" description="Basic and acidic residues" evidence="5">
    <location>
        <begin position="1200"/>
        <end position="1212"/>
    </location>
</feature>
<dbReference type="GO" id="GO:0003676">
    <property type="term" value="F:nucleic acid binding"/>
    <property type="evidence" value="ECO:0007669"/>
    <property type="project" value="InterPro"/>
</dbReference>
<dbReference type="Gene3D" id="3.40.50.300">
    <property type="entry name" value="P-loop containing nucleotide triphosphate hydrolases"/>
    <property type="match status" value="2"/>
</dbReference>
<keyword evidence="1" id="KW-0547">Nucleotide-binding</keyword>
<dbReference type="GO" id="GO:0004386">
    <property type="term" value="F:helicase activity"/>
    <property type="evidence" value="ECO:0007669"/>
    <property type="project" value="UniProtKB-KW"/>
</dbReference>
<dbReference type="GO" id="GO:0005737">
    <property type="term" value="C:cytoplasm"/>
    <property type="evidence" value="ECO:0007669"/>
    <property type="project" value="TreeGrafter"/>
</dbReference>
<gene>
    <name evidence="8" type="ORF">ARMOST_06454</name>
</gene>
<dbReference type="InterPro" id="IPR014001">
    <property type="entry name" value="Helicase_ATP-bd"/>
</dbReference>
<dbReference type="Pfam" id="PF26076">
    <property type="entry name" value="WHD_DDX60"/>
    <property type="match status" value="1"/>
</dbReference>
<evidence type="ECO:0000259" key="7">
    <source>
        <dbReference type="PROSITE" id="PS51194"/>
    </source>
</evidence>
<evidence type="ECO:0000313" key="8">
    <source>
        <dbReference type="EMBL" id="SJL03108.1"/>
    </source>
</evidence>
<sequence length="1806" mass="204020">MVSPDSPANELLDYINENWYYQATKRARWMDLIGDYAGDEPFIIDGESLIQSVLGDPLLAIGRNNGMFSERALHAIYSLENTLKSFVSRKANVEVVFWRNNIHATITPGQTPFVHSSRYLARQILLKHLQQLSHIVPMHQFDDLRDNSWKKYEASRKPMFVLISDSVPDRDDPADDLHPGYIACQRNLIFEILSFGLPVALFNGLEFRDSKILSFVIERTSATRDSGPPWSSVAPIYDRMDLVSQKHGVFEIFQCSGPSCTHEVLEKICQLFFAEDSLTARSMISSHKPLMEELLAAFLLHVFSLPELPIKARIQSRIEVPSDLQDTLRQSFLPRLFFSASAVLQKATIGLDIDLHVFFALLQYLGHGTPLASAVRADTIVQAKNVWPGEHFPDHFPCLEAFTFVRPDPPSTESLSLSMLSNGGIPQSSTILSSIASITSDSDEEDDWEKDSDLEEWDASDSESKTNPQEPAPIPTPQTQTQLLPFSHPVFDKALSSIKISTATDDRPLKSSEFLNFSVLFTDTRHWHNSKKIITPGEKVPVANWRVLRSNQRYTANLQRQAETLTGASGRGLQQITITVDSAAQKKPEKGHNLQKIQKTTKPVKLTKKEQLKKDIQDKKDAEKESQTRQWFLNQLGSMSDKSAEQKLYLLEQLTRSPRMTDPWVAVEHLMYKTHLLLKVWIEDSDHEKDTVRDRYTVTIMRLVKDICDKGATTPARGKALSAVLTSFGFSAFIDEFVTVAEPPTPCPLAFDFVKLVRSKGDILYPWMKIIEHPILWQLRLFGPYMDRSMDGRSDRRVNFDPDAWQKNALDCIDDPNHSMLVVAPTSAGKTFISFYAMEKVLRESNDGILVYIAPTKALVTQIAAEVYARFSKKVPNGSLWAVHTRDYRINEPHNCQILITVPEMLSIMLLSPPLASKWTPRIKRIILDEIHCIGQQEGGAVWEQIILLAPCPIIGLSATIGEPETFNDWLASVSRAHGYKHTFIQHKHRYSHLRKFFYRLDGLKSLLPFQGHESYKPTSRMRFLHPLSTLAFGPRALPEDLSFEPADTLSLYSAMSRHIDKGLSNNLAKLDPILFFSSVKGFLRQKDILRYETDLKNHLMDLPPPSLNEVIHNLADKDIPQGPNDKEPSRKSFETGLLPLVADLHARGELPAILFNFDRADCEDVAKLLLRGLLKAEFAWKSSSPEWQRKCQQWQKWQDSSKARIREENRAKKSKRKPDPDDVEPSTATEAPAWESTFDPDAPLDNFSFAGHYSAEDLDEAIKDVWSDYWKSKPVLLAALRRGIAVHHSGLGKAYRSLVENLFRRGYIRVMISTGTLALGINAPTRTSVFCGDSPFLTALMSRQCAGRAGRRGYDLLGNVVFYGLTLDRVQRLVLSKLPSLGGTFPLTPTLTLRLFNLLNGSNNAKVAINAIESLMKLPQISFGSQTGQNQLLHHLRFNIEYLRRTHLLDRDGKPINLYAVSAHLYVGDRDIYLLLQFLTTTIQYTEPSNFALPILLRGGILHRICAGPLPKYHFILLMCHFFGRRYLASAATNTQNVKRLQDLVVRFPSMIVLPPLRADARKVLEEHDKEILGIFTEYTKAYTSQYCSELGPDDMLPLSGMKYIGIPSTDGFRTHLEHHIRPVSVRSSFVATSGHFDEFQSVEELVRSARSGLHLNEHAIPSMTRFTAAHGSTIGSEHALNAYLLDFFTHGQISALEKANGIRRGDVWYFLQDFMLTLMVIKSSLEQLLTDASVGSDKTVPSEDAEPSDYFVADPAETDELSDDGADAEAFKRPPGTSAKDWHMYEVVRDATAEFNEKFRSMWA</sequence>
<dbReference type="OrthoDB" id="2320933at2759"/>
<dbReference type="Proteomes" id="UP000219338">
    <property type="component" value="Unassembled WGS sequence"/>
</dbReference>
<evidence type="ECO:0000256" key="1">
    <source>
        <dbReference type="ARBA" id="ARBA00022741"/>
    </source>
</evidence>
<feature type="region of interest" description="Disordered" evidence="5">
    <location>
        <begin position="1199"/>
        <end position="1240"/>
    </location>
</feature>
<dbReference type="PANTHER" id="PTHR44533">
    <property type="entry name" value="DEAD/H RNA HELICASE, PUTATIVE-RELATED"/>
    <property type="match status" value="1"/>
</dbReference>
<dbReference type="InterPro" id="IPR027417">
    <property type="entry name" value="P-loop_NTPase"/>
</dbReference>
<dbReference type="InterPro" id="IPR001650">
    <property type="entry name" value="Helicase_C-like"/>
</dbReference>
<keyword evidence="2" id="KW-0378">Hydrolase</keyword>
<accession>A0A284R345</accession>
<keyword evidence="4" id="KW-0067">ATP-binding</keyword>
<feature type="domain" description="Helicase C-terminal" evidence="7">
    <location>
        <begin position="1255"/>
        <end position="1400"/>
    </location>
</feature>
<evidence type="ECO:0000256" key="2">
    <source>
        <dbReference type="ARBA" id="ARBA00022801"/>
    </source>
</evidence>
<dbReference type="InterPro" id="IPR011545">
    <property type="entry name" value="DEAD/DEAH_box_helicase_dom"/>
</dbReference>
<evidence type="ECO:0000256" key="4">
    <source>
        <dbReference type="ARBA" id="ARBA00022840"/>
    </source>
</evidence>
<dbReference type="EMBL" id="FUEG01000004">
    <property type="protein sequence ID" value="SJL03108.1"/>
    <property type="molecule type" value="Genomic_DNA"/>
</dbReference>
<name>A0A284R345_ARMOS</name>
<dbReference type="PROSITE" id="PS51194">
    <property type="entry name" value="HELICASE_CTER"/>
    <property type="match status" value="1"/>
</dbReference>
<dbReference type="Pfam" id="PF00270">
    <property type="entry name" value="DEAD"/>
    <property type="match status" value="1"/>
</dbReference>
<feature type="domain" description="Helicase ATP-binding" evidence="6">
    <location>
        <begin position="811"/>
        <end position="979"/>
    </location>
</feature>
<dbReference type="SMART" id="SM00490">
    <property type="entry name" value="HELICc"/>
    <property type="match status" value="1"/>
</dbReference>
<evidence type="ECO:0000256" key="3">
    <source>
        <dbReference type="ARBA" id="ARBA00022806"/>
    </source>
</evidence>
<dbReference type="Pfam" id="PF23002">
    <property type="entry name" value="PIN-like_DDX60"/>
    <property type="match status" value="1"/>
</dbReference>
<dbReference type="FunFam" id="3.40.50.300:FF:001039">
    <property type="entry name" value="ATP-dependent RNA helicase DDX60"/>
    <property type="match status" value="1"/>
</dbReference>
<feature type="compositionally biased region" description="Acidic residues" evidence="5">
    <location>
        <begin position="441"/>
        <end position="461"/>
    </location>
</feature>
<keyword evidence="3" id="KW-0347">Helicase</keyword>
<evidence type="ECO:0000256" key="5">
    <source>
        <dbReference type="SAM" id="MobiDB-lite"/>
    </source>
</evidence>
<dbReference type="Pfam" id="PF00271">
    <property type="entry name" value="Helicase_C"/>
    <property type="match status" value="1"/>
</dbReference>
<feature type="compositionally biased region" description="Acidic residues" evidence="5">
    <location>
        <begin position="1760"/>
        <end position="1769"/>
    </location>
</feature>
<dbReference type="InterPro" id="IPR059032">
    <property type="entry name" value="WHD_DDX60"/>
</dbReference>